<dbReference type="Pfam" id="PF01555">
    <property type="entry name" value="N6_N4_Mtase"/>
    <property type="match status" value="1"/>
</dbReference>
<keyword evidence="3" id="KW-0808">Transferase</keyword>
<feature type="domain" description="DNA methylase N-4/N-6" evidence="5">
    <location>
        <begin position="484"/>
        <end position="643"/>
    </location>
</feature>
<sequence>MNDHLSRFQALLGEIFQFDFADLDTGIYRLFRLREKELRRFIDETLPAEVDAAFGADTSSQRLQAQEKLDELADKIRDELADDAVQPNGDLAGEYKKTKLGKQYLAARKALDEVTSNESDRDEVFNHLYAFFSRYYEDADFIPKRRYSRRPDTYAVPYSGEEVMFHWATRGMHYIKTSEHFRDYRFKVDTLEGACTVHFRLTDADLPKDNTKGDRRWFFPLPKGIEWDDTTRTLVLPFHYRLPTEKEAAEHGKNSKAQRSILETATKKVLDKAAKDAPFLQAKLAEADTEGEDSYLLRRMGHFARRHSADYFIYPELRPFLQRELEFYIKDQMLHLDDLEGALDARLRLIRVVNAIAEKIIEFLDDIEQLQNRLFEKPKFVLATDWLLHIRHVPEKLWPEILKNKAQKAAWRELFSTPAKVDKKFLKTHPTLVLDTRHFDQDFKRRLLEQLPFENIEEATDGLLIHSENWQALNLLQHKYAGKVKCIYIDPPYNTGSDEFIYKDRYQHASWMSLMEDRLRLACHLQGNDGATFVSCDDNEQDNLRKALNGAFGVNNFVANVIWQKKYAPANDATWLSDDHDFLVLYAQSKTDWSPGRLPREDKQNKAYSNPDDDPRGPWMSDNYKCNKTADERPNLYYPIIHPKTGKEIWPKRNAVWRYPKEVHEKNAAENRVWWG</sequence>
<dbReference type="Proteomes" id="UP000886339">
    <property type="component" value="Unassembled WGS sequence"/>
</dbReference>
<keyword evidence="2" id="KW-0489">Methyltransferase</keyword>
<evidence type="ECO:0000256" key="1">
    <source>
        <dbReference type="ARBA" id="ARBA00006594"/>
    </source>
</evidence>
<proteinExistence type="inferred from homology"/>
<evidence type="ECO:0000256" key="2">
    <source>
        <dbReference type="ARBA" id="ARBA00022603"/>
    </source>
</evidence>
<reference evidence="6" key="1">
    <citation type="journal article" date="2020" name="mSystems">
        <title>Genome- and Community-Level Interaction Insights into Carbon Utilization and Element Cycling Functions of Hydrothermarchaeota in Hydrothermal Sediment.</title>
        <authorList>
            <person name="Zhou Z."/>
            <person name="Liu Y."/>
            <person name="Xu W."/>
            <person name="Pan J."/>
            <person name="Luo Z.H."/>
            <person name="Li M."/>
        </authorList>
    </citation>
    <scope>NUCLEOTIDE SEQUENCE [LARGE SCALE GENOMIC DNA]</scope>
    <source>
        <strain evidence="6">HyVt-458</strain>
    </source>
</reference>
<evidence type="ECO:0000256" key="3">
    <source>
        <dbReference type="ARBA" id="ARBA00022679"/>
    </source>
</evidence>
<dbReference type="GO" id="GO:0032259">
    <property type="term" value="P:methylation"/>
    <property type="evidence" value="ECO:0007669"/>
    <property type="project" value="UniProtKB-KW"/>
</dbReference>
<organism evidence="6">
    <name type="scientific">Thiolapillus brandeum</name>
    <dbReference type="NCBI Taxonomy" id="1076588"/>
    <lineage>
        <taxon>Bacteria</taxon>
        <taxon>Pseudomonadati</taxon>
        <taxon>Pseudomonadota</taxon>
        <taxon>Gammaproteobacteria</taxon>
        <taxon>Chromatiales</taxon>
        <taxon>Sedimenticolaceae</taxon>
        <taxon>Thiolapillus</taxon>
    </lineage>
</organism>
<dbReference type="AlphaFoldDB" id="A0A831RXV3"/>
<dbReference type="SUPFAM" id="SSF53335">
    <property type="entry name" value="S-adenosyl-L-methionine-dependent methyltransferases"/>
    <property type="match status" value="1"/>
</dbReference>
<comment type="similarity">
    <text evidence="1">Belongs to the N(4)/N(6)-methyltransferase family.</text>
</comment>
<accession>A0A831RXV3</accession>
<dbReference type="InterPro" id="IPR002052">
    <property type="entry name" value="DNA_methylase_N6_adenine_CS"/>
</dbReference>
<name>A0A831RXV3_9GAMM</name>
<feature type="region of interest" description="Disordered" evidence="4">
    <location>
        <begin position="594"/>
        <end position="621"/>
    </location>
</feature>
<dbReference type="GO" id="GO:0008170">
    <property type="term" value="F:N-methyltransferase activity"/>
    <property type="evidence" value="ECO:0007669"/>
    <property type="project" value="InterPro"/>
</dbReference>
<feature type="non-terminal residue" evidence="6">
    <location>
        <position position="676"/>
    </location>
</feature>
<dbReference type="EMBL" id="DRLF01000169">
    <property type="protein sequence ID" value="HEC06113.1"/>
    <property type="molecule type" value="Genomic_DNA"/>
</dbReference>
<dbReference type="InterPro" id="IPR002941">
    <property type="entry name" value="DNA_methylase_N4/N6"/>
</dbReference>
<gene>
    <name evidence="6" type="ORF">ENJ12_04645</name>
</gene>
<dbReference type="Gene3D" id="3.40.50.150">
    <property type="entry name" value="Vaccinia Virus protein VP39"/>
    <property type="match status" value="1"/>
</dbReference>
<comment type="caution">
    <text evidence="6">The sequence shown here is derived from an EMBL/GenBank/DDBJ whole genome shotgun (WGS) entry which is preliminary data.</text>
</comment>
<dbReference type="InterPro" id="IPR029063">
    <property type="entry name" value="SAM-dependent_MTases_sf"/>
</dbReference>
<evidence type="ECO:0000259" key="5">
    <source>
        <dbReference type="Pfam" id="PF01555"/>
    </source>
</evidence>
<dbReference type="PROSITE" id="PS00092">
    <property type="entry name" value="N6_MTASE"/>
    <property type="match status" value="1"/>
</dbReference>
<dbReference type="GO" id="GO:0003677">
    <property type="term" value="F:DNA binding"/>
    <property type="evidence" value="ECO:0007669"/>
    <property type="project" value="InterPro"/>
</dbReference>
<evidence type="ECO:0000256" key="4">
    <source>
        <dbReference type="SAM" id="MobiDB-lite"/>
    </source>
</evidence>
<evidence type="ECO:0000313" key="6">
    <source>
        <dbReference type="EMBL" id="HEC06113.1"/>
    </source>
</evidence>
<protein>
    <submittedName>
        <fullName evidence="6">Site-specific DNA-methyltransferase</fullName>
    </submittedName>
</protein>